<dbReference type="Proteomes" id="UP000249723">
    <property type="component" value="Unassembled WGS sequence"/>
</dbReference>
<protein>
    <submittedName>
        <fullName evidence="2">BZ3500_MvSof-1268-A1-R1_Chr2-2g04831 protein</fullName>
    </submittedName>
</protein>
<evidence type="ECO:0000313" key="2">
    <source>
        <dbReference type="EMBL" id="SCZ87365.1"/>
    </source>
</evidence>
<dbReference type="STRING" id="289078.A0A2X0L176"/>
<dbReference type="EMBL" id="FMWP01000010">
    <property type="protein sequence ID" value="SCZ87365.1"/>
    <property type="molecule type" value="Genomic_DNA"/>
</dbReference>
<evidence type="ECO:0000256" key="1">
    <source>
        <dbReference type="SAM" id="MobiDB-lite"/>
    </source>
</evidence>
<reference evidence="3" key="1">
    <citation type="submission" date="2016-10" db="EMBL/GenBank/DDBJ databases">
        <authorList>
            <person name="Jeantristanb JTB J.-T."/>
            <person name="Ricardo R."/>
        </authorList>
    </citation>
    <scope>NUCLEOTIDE SEQUENCE [LARGE SCALE GENOMIC DNA]</scope>
</reference>
<feature type="region of interest" description="Disordered" evidence="1">
    <location>
        <begin position="1"/>
        <end position="24"/>
    </location>
</feature>
<proteinExistence type="predicted"/>
<sequence>MRTSNGWADPNCSRDKSASSSQHPKRSSWRLCNEYGTNFLKKWLQHAACSIATDSTSPFNTSSLNVNPRVIFLHHQLVTLHSHWTSVTGGDPIPEKGGHPPWPAWENDIDASKYQTLYENAREGIYNGRKVGKSYATPLPVNVDGHAELYAHTILRVGDVCAVMCSIQGRAWKSKATNTAEGLTTLKIVYIPHP</sequence>
<dbReference type="AlphaFoldDB" id="A0A2X0L176"/>
<organism evidence="2 3">
    <name type="scientific">Microbotryum saponariae</name>
    <dbReference type="NCBI Taxonomy" id="289078"/>
    <lineage>
        <taxon>Eukaryota</taxon>
        <taxon>Fungi</taxon>
        <taxon>Dikarya</taxon>
        <taxon>Basidiomycota</taxon>
        <taxon>Pucciniomycotina</taxon>
        <taxon>Microbotryomycetes</taxon>
        <taxon>Microbotryales</taxon>
        <taxon>Microbotryaceae</taxon>
        <taxon>Microbotryum</taxon>
    </lineage>
</organism>
<keyword evidence="3" id="KW-1185">Reference proteome</keyword>
<accession>A0A2X0L176</accession>
<name>A0A2X0L176_9BASI</name>
<evidence type="ECO:0000313" key="3">
    <source>
        <dbReference type="Proteomes" id="UP000249723"/>
    </source>
</evidence>
<gene>
    <name evidence="2" type="ORF">BZ3500_MVSOF-1268-A1-R1_CHR2-2G04831</name>
</gene>